<name>A0A4Y2Q5U5_ARAVE</name>
<sequence length="115" mass="12006">MAESKEITHAFVSLSDLSLDSSIFQESLKGSIRQPVLSDDETIYLDETQRSAVAGESGDENAGEGVGEGEGKGDEGANGDEKSEGGKAPMNSNGPENKGSERPKESDVTDPGLFV</sequence>
<protein>
    <submittedName>
        <fullName evidence="2">Uncharacterized protein</fullName>
    </submittedName>
</protein>
<comment type="caution">
    <text evidence="2">The sequence shown here is derived from an EMBL/GenBank/DDBJ whole genome shotgun (WGS) entry which is preliminary data.</text>
</comment>
<feature type="compositionally biased region" description="Basic and acidic residues" evidence="1">
    <location>
        <begin position="69"/>
        <end position="85"/>
    </location>
</feature>
<organism evidence="2 3">
    <name type="scientific">Araneus ventricosus</name>
    <name type="common">Orbweaver spider</name>
    <name type="synonym">Epeira ventricosa</name>
    <dbReference type="NCBI Taxonomy" id="182803"/>
    <lineage>
        <taxon>Eukaryota</taxon>
        <taxon>Metazoa</taxon>
        <taxon>Ecdysozoa</taxon>
        <taxon>Arthropoda</taxon>
        <taxon>Chelicerata</taxon>
        <taxon>Arachnida</taxon>
        <taxon>Araneae</taxon>
        <taxon>Araneomorphae</taxon>
        <taxon>Entelegynae</taxon>
        <taxon>Araneoidea</taxon>
        <taxon>Araneidae</taxon>
        <taxon>Araneus</taxon>
    </lineage>
</organism>
<dbReference type="EMBL" id="BGPR01012846">
    <property type="protein sequence ID" value="GBN57967.1"/>
    <property type="molecule type" value="Genomic_DNA"/>
</dbReference>
<proteinExistence type="predicted"/>
<feature type="compositionally biased region" description="Basic and acidic residues" evidence="1">
    <location>
        <begin position="98"/>
        <end position="107"/>
    </location>
</feature>
<dbReference type="AlphaFoldDB" id="A0A4Y2Q5U5"/>
<reference evidence="2 3" key="1">
    <citation type="journal article" date="2019" name="Sci. Rep.">
        <title>Orb-weaving spider Araneus ventricosus genome elucidates the spidroin gene catalogue.</title>
        <authorList>
            <person name="Kono N."/>
            <person name="Nakamura H."/>
            <person name="Ohtoshi R."/>
            <person name="Moran D.A.P."/>
            <person name="Shinohara A."/>
            <person name="Yoshida Y."/>
            <person name="Fujiwara M."/>
            <person name="Mori M."/>
            <person name="Tomita M."/>
            <person name="Arakawa K."/>
        </authorList>
    </citation>
    <scope>NUCLEOTIDE SEQUENCE [LARGE SCALE GENOMIC DNA]</scope>
</reference>
<accession>A0A4Y2Q5U5</accession>
<evidence type="ECO:0000256" key="1">
    <source>
        <dbReference type="SAM" id="MobiDB-lite"/>
    </source>
</evidence>
<gene>
    <name evidence="2" type="ORF">AVEN_151094_1</name>
</gene>
<feature type="region of interest" description="Disordered" evidence="1">
    <location>
        <begin position="47"/>
        <end position="115"/>
    </location>
</feature>
<evidence type="ECO:0000313" key="3">
    <source>
        <dbReference type="Proteomes" id="UP000499080"/>
    </source>
</evidence>
<keyword evidence="3" id="KW-1185">Reference proteome</keyword>
<dbReference type="Proteomes" id="UP000499080">
    <property type="component" value="Unassembled WGS sequence"/>
</dbReference>
<evidence type="ECO:0000313" key="2">
    <source>
        <dbReference type="EMBL" id="GBN57967.1"/>
    </source>
</evidence>